<protein>
    <submittedName>
        <fullName evidence="7">Uncharacterized protein</fullName>
    </submittedName>
</protein>
<keyword evidence="1 4" id="KW-0732">Signal</keyword>
<feature type="domain" description="Peptidoglycan hydrolase PcsB coiled-coil" evidence="6">
    <location>
        <begin position="95"/>
        <end position="163"/>
    </location>
</feature>
<sequence length="355" mass="40027">MKQKLIACALTMSLALSVGVSGVSFAEENSSKKKVEKKKEDLKQIREDKNKKKEELDQSSEEKEKLEKEIEEIEKDLKKVNSQLEEQGKKLINQKKQVEEKQKKFNKTIRRMYQKGEFGYMSQLLAADSFGEFLNRFESLRLIVKEDNTVVKDYRKELEKIQKTQDQIEKLKKEREPKLKETQKKLETVTSKMKDVASEYKLLAKKEEMTEEELNEIKKLISTGSGSYSGGKLAYPTVMGRISSNFGEFRGSYSHKGIDFPRPVGTPIYAAAAGTVIRAGSSSGFGNVIIIDHGNGLATWYGHMYASGIYVHTGQKVSRGQTIGAVGNAGQSSGPHLHFEVRINNAPRNPMGYIR</sequence>
<reference evidence="7 8" key="2">
    <citation type="submission" date="2018-06" db="EMBL/GenBank/DDBJ databases">
        <authorList>
            <person name="Zhirakovskaya E."/>
        </authorList>
    </citation>
    <scope>NUCLEOTIDE SEQUENCE [LARGE SCALE GENOMIC DNA]</scope>
    <source>
        <strain evidence="7 8">FBKL4.011</strain>
    </source>
</reference>
<gene>
    <name evidence="7" type="ORF">DL897_09450</name>
</gene>
<evidence type="ECO:0000256" key="3">
    <source>
        <dbReference type="SAM" id="MobiDB-lite"/>
    </source>
</evidence>
<dbReference type="SUPFAM" id="SSF51261">
    <property type="entry name" value="Duplicated hybrid motif"/>
    <property type="match status" value="1"/>
</dbReference>
<keyword evidence="8" id="KW-1185">Reference proteome</keyword>
<dbReference type="AlphaFoldDB" id="A0A364K562"/>
<evidence type="ECO:0000256" key="2">
    <source>
        <dbReference type="SAM" id="Coils"/>
    </source>
</evidence>
<name>A0A364K562_9BACL</name>
<proteinExistence type="predicted"/>
<evidence type="ECO:0000259" key="6">
    <source>
        <dbReference type="Pfam" id="PF24568"/>
    </source>
</evidence>
<dbReference type="CDD" id="cd12797">
    <property type="entry name" value="M23_peptidase"/>
    <property type="match status" value="1"/>
</dbReference>
<evidence type="ECO:0000313" key="8">
    <source>
        <dbReference type="Proteomes" id="UP000251213"/>
    </source>
</evidence>
<organism evidence="7 8">
    <name type="scientific">Thermoflavimicrobium daqui</name>
    <dbReference type="NCBI Taxonomy" id="2137476"/>
    <lineage>
        <taxon>Bacteria</taxon>
        <taxon>Bacillati</taxon>
        <taxon>Bacillota</taxon>
        <taxon>Bacilli</taxon>
        <taxon>Bacillales</taxon>
        <taxon>Thermoactinomycetaceae</taxon>
        <taxon>Thermoflavimicrobium</taxon>
    </lineage>
</organism>
<dbReference type="Pfam" id="PF24568">
    <property type="entry name" value="CC_PcsB"/>
    <property type="match status" value="1"/>
</dbReference>
<feature type="chain" id="PRO_5016908085" evidence="4">
    <location>
        <begin position="27"/>
        <end position="355"/>
    </location>
</feature>
<dbReference type="Gene3D" id="2.70.70.10">
    <property type="entry name" value="Glucose Permease (Domain IIA)"/>
    <property type="match status" value="1"/>
</dbReference>
<dbReference type="OrthoDB" id="9805070at2"/>
<feature type="domain" description="M23ase beta-sheet core" evidence="5">
    <location>
        <begin position="254"/>
        <end position="350"/>
    </location>
</feature>
<feature type="coiled-coil region" evidence="2">
    <location>
        <begin position="144"/>
        <end position="199"/>
    </location>
</feature>
<evidence type="ECO:0000259" key="5">
    <source>
        <dbReference type="Pfam" id="PF01551"/>
    </source>
</evidence>
<dbReference type="InterPro" id="IPR057309">
    <property type="entry name" value="PcsB_CC"/>
</dbReference>
<comment type="caution">
    <text evidence="7">The sequence shown here is derived from an EMBL/GenBank/DDBJ whole genome shotgun (WGS) entry which is preliminary data.</text>
</comment>
<dbReference type="Gene3D" id="6.10.250.3150">
    <property type="match status" value="1"/>
</dbReference>
<feature type="region of interest" description="Disordered" evidence="3">
    <location>
        <begin position="26"/>
        <end position="65"/>
    </location>
</feature>
<reference evidence="7 8" key="1">
    <citation type="submission" date="2018-06" db="EMBL/GenBank/DDBJ databases">
        <title>Thermoflavimicrobium daqus sp. nov., a thermophilic microbe isolated from Moutai-flavour Daqu.</title>
        <authorList>
            <person name="Wang X."/>
            <person name="Zhou H."/>
        </authorList>
    </citation>
    <scope>NUCLEOTIDE SEQUENCE [LARGE SCALE GENOMIC DNA]</scope>
    <source>
        <strain evidence="7 8">FBKL4.011</strain>
    </source>
</reference>
<dbReference type="InterPro" id="IPR016047">
    <property type="entry name" value="M23ase_b-sheet_dom"/>
</dbReference>
<accession>A0A364K562</accession>
<dbReference type="RefSeq" id="WP_113658895.1">
    <property type="nucleotide sequence ID" value="NZ_KZ845666.1"/>
</dbReference>
<evidence type="ECO:0000256" key="4">
    <source>
        <dbReference type="SAM" id="SignalP"/>
    </source>
</evidence>
<dbReference type="InterPro" id="IPR011055">
    <property type="entry name" value="Dup_hybrid_motif"/>
</dbReference>
<dbReference type="EMBL" id="QJKK01000004">
    <property type="protein sequence ID" value="RAL24524.1"/>
    <property type="molecule type" value="Genomic_DNA"/>
</dbReference>
<dbReference type="PANTHER" id="PTHR21666:SF289">
    <property type="entry name" value="L-ALA--D-GLU ENDOPEPTIDASE"/>
    <property type="match status" value="1"/>
</dbReference>
<evidence type="ECO:0000313" key="7">
    <source>
        <dbReference type="EMBL" id="RAL24524.1"/>
    </source>
</evidence>
<feature type="compositionally biased region" description="Basic and acidic residues" evidence="3">
    <location>
        <begin position="29"/>
        <end position="65"/>
    </location>
</feature>
<dbReference type="GO" id="GO:0004222">
    <property type="term" value="F:metalloendopeptidase activity"/>
    <property type="evidence" value="ECO:0007669"/>
    <property type="project" value="TreeGrafter"/>
</dbReference>
<dbReference type="Pfam" id="PF01551">
    <property type="entry name" value="Peptidase_M23"/>
    <property type="match status" value="1"/>
</dbReference>
<dbReference type="InterPro" id="IPR050570">
    <property type="entry name" value="Cell_wall_metabolism_enzyme"/>
</dbReference>
<keyword evidence="2" id="KW-0175">Coiled coil</keyword>
<dbReference type="PANTHER" id="PTHR21666">
    <property type="entry name" value="PEPTIDASE-RELATED"/>
    <property type="match status" value="1"/>
</dbReference>
<evidence type="ECO:0000256" key="1">
    <source>
        <dbReference type="ARBA" id="ARBA00022729"/>
    </source>
</evidence>
<dbReference type="Proteomes" id="UP000251213">
    <property type="component" value="Unassembled WGS sequence"/>
</dbReference>
<feature type="signal peptide" evidence="4">
    <location>
        <begin position="1"/>
        <end position="26"/>
    </location>
</feature>